<evidence type="ECO:0000313" key="2">
    <source>
        <dbReference type="Proteomes" id="UP001732700"/>
    </source>
</evidence>
<sequence>MFSSRSNRLDYQLFFSTRDAFRPLAWNRLVVVVCFSDVLKCMFIWATDWEPTQLWTLSILALATCQCLCPRLDARNPLRRALSLWSPMVAILLLGPSVPYSCDHCDEFFQDHTFTLIRASVTKWIAYLVLLLVVLLATISRMQLPSIIRLADSAIGWKLALWRKTAVNLCMFVAAVMLAAASGGLQTLIISSQACALLIVSFGNLQIPAALLRVVLAAFCLAQSGHYGRDGDKRNLVTSLAIFYVMVLGQGILYIVPCIFQVFSFILRRSLVRRAGFRGEWGVECVDLYYLYAYEKHMEGGILSAKDISIFTFAMESLESDTPKIQLHGVQMLHSFLRKDTIKTMTISKLTNSTKTITSLLKMLGQKSEGHRDTRLFAAKVLAEVAVSLQFSLSLGQFGR</sequence>
<dbReference type="Proteomes" id="UP001732700">
    <property type="component" value="Chromosome 5D"/>
</dbReference>
<name>A0ACD5Y7Z4_AVESA</name>
<organism evidence="1 2">
    <name type="scientific">Avena sativa</name>
    <name type="common">Oat</name>
    <dbReference type="NCBI Taxonomy" id="4498"/>
    <lineage>
        <taxon>Eukaryota</taxon>
        <taxon>Viridiplantae</taxon>
        <taxon>Streptophyta</taxon>
        <taxon>Embryophyta</taxon>
        <taxon>Tracheophyta</taxon>
        <taxon>Spermatophyta</taxon>
        <taxon>Magnoliopsida</taxon>
        <taxon>Liliopsida</taxon>
        <taxon>Poales</taxon>
        <taxon>Poaceae</taxon>
        <taxon>BOP clade</taxon>
        <taxon>Pooideae</taxon>
        <taxon>Poodae</taxon>
        <taxon>Poeae</taxon>
        <taxon>Poeae Chloroplast Group 1 (Aveneae type)</taxon>
        <taxon>Aveninae</taxon>
        <taxon>Avena</taxon>
    </lineage>
</organism>
<keyword evidence="2" id="KW-1185">Reference proteome</keyword>
<dbReference type="EnsemblPlants" id="AVESA.00010b.r2.5DG0957630.1">
    <property type="protein sequence ID" value="AVESA.00010b.r2.5DG0957630.1.CDS.1"/>
    <property type="gene ID" value="AVESA.00010b.r2.5DG0957630"/>
</dbReference>
<protein>
    <submittedName>
        <fullName evidence="1">Uncharacterized protein</fullName>
    </submittedName>
</protein>
<proteinExistence type="predicted"/>
<reference evidence="1" key="1">
    <citation type="submission" date="2021-05" db="EMBL/GenBank/DDBJ databases">
        <authorList>
            <person name="Scholz U."/>
            <person name="Mascher M."/>
            <person name="Fiebig A."/>
        </authorList>
    </citation>
    <scope>NUCLEOTIDE SEQUENCE [LARGE SCALE GENOMIC DNA]</scope>
</reference>
<reference evidence="1" key="2">
    <citation type="submission" date="2025-09" db="UniProtKB">
        <authorList>
            <consortium name="EnsemblPlants"/>
        </authorList>
    </citation>
    <scope>IDENTIFICATION</scope>
</reference>
<accession>A0ACD5Y7Z4</accession>
<evidence type="ECO:0000313" key="1">
    <source>
        <dbReference type="EnsemblPlants" id="AVESA.00010b.r2.5DG0957630.1.CDS.1"/>
    </source>
</evidence>